<keyword evidence="2" id="KW-1185">Reference proteome</keyword>
<evidence type="ECO:0000313" key="1">
    <source>
        <dbReference type="EMBL" id="GFO42508.1"/>
    </source>
</evidence>
<comment type="caution">
    <text evidence="1">The sequence shown here is derived from an EMBL/GenBank/DDBJ whole genome shotgun (WGS) entry which is preliminary data.</text>
</comment>
<name>A0AAV4DE51_9GAST</name>
<evidence type="ECO:0000313" key="2">
    <source>
        <dbReference type="Proteomes" id="UP000735302"/>
    </source>
</evidence>
<gene>
    <name evidence="1" type="ORF">PoB_006901300</name>
</gene>
<sequence length="115" mass="13376">MVARLFACSALIRKSDGFESERTPRIYLLFRFPCPLWTVLTEHVAWKARTDNPMAVRKKIPGSNLLVPLNWISVWDSLCFHFNGSGFNVSLCNFTVRVGSYREALPRRKSRWEIK</sequence>
<protein>
    <recommendedName>
        <fullName evidence="3">Secreted protein</fullName>
    </recommendedName>
</protein>
<reference evidence="1 2" key="1">
    <citation type="journal article" date="2021" name="Elife">
        <title>Chloroplast acquisition without the gene transfer in kleptoplastic sea slugs, Plakobranchus ocellatus.</title>
        <authorList>
            <person name="Maeda T."/>
            <person name="Takahashi S."/>
            <person name="Yoshida T."/>
            <person name="Shimamura S."/>
            <person name="Takaki Y."/>
            <person name="Nagai Y."/>
            <person name="Toyoda A."/>
            <person name="Suzuki Y."/>
            <person name="Arimoto A."/>
            <person name="Ishii H."/>
            <person name="Satoh N."/>
            <person name="Nishiyama T."/>
            <person name="Hasebe M."/>
            <person name="Maruyama T."/>
            <person name="Minagawa J."/>
            <person name="Obokata J."/>
            <person name="Shigenobu S."/>
        </authorList>
    </citation>
    <scope>NUCLEOTIDE SEQUENCE [LARGE SCALE GENOMIC DNA]</scope>
</reference>
<proteinExistence type="predicted"/>
<dbReference type="AlphaFoldDB" id="A0AAV4DE51"/>
<organism evidence="1 2">
    <name type="scientific">Plakobranchus ocellatus</name>
    <dbReference type="NCBI Taxonomy" id="259542"/>
    <lineage>
        <taxon>Eukaryota</taxon>
        <taxon>Metazoa</taxon>
        <taxon>Spiralia</taxon>
        <taxon>Lophotrochozoa</taxon>
        <taxon>Mollusca</taxon>
        <taxon>Gastropoda</taxon>
        <taxon>Heterobranchia</taxon>
        <taxon>Euthyneura</taxon>
        <taxon>Panpulmonata</taxon>
        <taxon>Sacoglossa</taxon>
        <taxon>Placobranchoidea</taxon>
        <taxon>Plakobranchidae</taxon>
        <taxon>Plakobranchus</taxon>
    </lineage>
</organism>
<dbReference type="EMBL" id="BLXT01007807">
    <property type="protein sequence ID" value="GFO42508.1"/>
    <property type="molecule type" value="Genomic_DNA"/>
</dbReference>
<dbReference type="Proteomes" id="UP000735302">
    <property type="component" value="Unassembled WGS sequence"/>
</dbReference>
<evidence type="ECO:0008006" key="3">
    <source>
        <dbReference type="Google" id="ProtNLM"/>
    </source>
</evidence>
<accession>A0AAV4DE51</accession>